<dbReference type="Pfam" id="PF22752">
    <property type="entry name" value="DUF488-N3i"/>
    <property type="match status" value="1"/>
</dbReference>
<dbReference type="InterPro" id="IPR052552">
    <property type="entry name" value="YeaO-like"/>
</dbReference>
<evidence type="ECO:0000313" key="1">
    <source>
        <dbReference type="EMBL" id="CPR13202.1"/>
    </source>
</evidence>
<reference evidence="1 2" key="1">
    <citation type="submission" date="2015-03" db="EMBL/GenBank/DDBJ databases">
        <authorList>
            <person name="Murphy D."/>
        </authorList>
    </citation>
    <scope>NUCLEOTIDE SEQUENCE [LARGE SCALE GENOMIC DNA]</scope>
    <source>
        <strain evidence="1 2">DSM 44277</strain>
    </source>
</reference>
<dbReference type="PANTHER" id="PTHR36849:SF1">
    <property type="entry name" value="CYTOPLASMIC PROTEIN"/>
    <property type="match status" value="1"/>
</dbReference>
<dbReference type="RefSeq" id="WP_085180584.1">
    <property type="nucleotide sequence ID" value="NZ_CSTD01000006.1"/>
</dbReference>
<dbReference type="PANTHER" id="PTHR36849">
    <property type="entry name" value="CYTOPLASMIC PROTEIN-RELATED"/>
    <property type="match status" value="1"/>
</dbReference>
<dbReference type="AlphaFoldDB" id="A0A0U0WF13"/>
<evidence type="ECO:0008006" key="3">
    <source>
        <dbReference type="Google" id="ProtNLM"/>
    </source>
</evidence>
<accession>A0A0U0WF13</accession>
<evidence type="ECO:0000313" key="2">
    <source>
        <dbReference type="Proteomes" id="UP000198875"/>
    </source>
</evidence>
<organism evidence="1 2">
    <name type="scientific">Mycobacterium bohemicum DSM 44277</name>
    <dbReference type="NCBI Taxonomy" id="1236609"/>
    <lineage>
        <taxon>Bacteria</taxon>
        <taxon>Bacillati</taxon>
        <taxon>Actinomycetota</taxon>
        <taxon>Actinomycetes</taxon>
        <taxon>Mycobacteriales</taxon>
        <taxon>Mycobacteriaceae</taxon>
        <taxon>Mycobacterium</taxon>
    </lineage>
</organism>
<dbReference type="Proteomes" id="UP000198875">
    <property type="component" value="Unassembled WGS sequence"/>
</dbReference>
<name>A0A0U0WF13_MYCBE</name>
<protein>
    <recommendedName>
        <fullName evidence="3">Uroporphyrin-III C-methyltransferase</fullName>
    </recommendedName>
</protein>
<proteinExistence type="predicted"/>
<dbReference type="EMBL" id="CSTD01000006">
    <property type="protein sequence ID" value="CPR13202.1"/>
    <property type="molecule type" value="Genomic_DNA"/>
</dbReference>
<gene>
    <name evidence="1" type="ORF">BN971_04509</name>
</gene>
<sequence length="124" mass="14454">MSGHISYRRVYDEVSPSDGARVLVDRVWPRGMRKEALDLTEWLRDVAPSTELRQWYSHEPEKFAEFRRRYLAELKSPQRRTAVEHLKEIAHNGDVVLLTATRDVDHSQAAVLARWLGETSGRNR</sequence>
<dbReference type="OrthoDB" id="9790745at2"/>